<proteinExistence type="predicted"/>
<feature type="coiled-coil region" evidence="1">
    <location>
        <begin position="2"/>
        <end position="71"/>
    </location>
</feature>
<keyword evidence="3" id="KW-1185">Reference proteome</keyword>
<keyword evidence="1" id="KW-0175">Coiled coil</keyword>
<comment type="caution">
    <text evidence="2">The sequence shown here is derived from an EMBL/GenBank/DDBJ whole genome shotgun (WGS) entry which is preliminary data.</text>
</comment>
<evidence type="ECO:0000256" key="1">
    <source>
        <dbReference type="SAM" id="Coils"/>
    </source>
</evidence>
<protein>
    <submittedName>
        <fullName evidence="2">Uncharacterized protein</fullName>
    </submittedName>
</protein>
<reference evidence="3" key="1">
    <citation type="journal article" date="2015" name="PLoS Genet.">
        <title>Genome Sequence and Transcriptome Analyses of Chrysochromulina tobin: Metabolic Tools for Enhanced Algal Fitness in the Prominent Order Prymnesiales (Haptophyceae).</title>
        <authorList>
            <person name="Hovde B.T."/>
            <person name="Deodato C.R."/>
            <person name="Hunsperger H.M."/>
            <person name="Ryken S.A."/>
            <person name="Yost W."/>
            <person name="Jha R.K."/>
            <person name="Patterson J."/>
            <person name="Monnat R.J. Jr."/>
            <person name="Barlow S.B."/>
            <person name="Starkenburg S.R."/>
            <person name="Cattolico R.A."/>
        </authorList>
    </citation>
    <scope>NUCLEOTIDE SEQUENCE</scope>
    <source>
        <strain evidence="3">CCMP291</strain>
    </source>
</reference>
<sequence>MLDRTLAEREFLEAQAKEIGEEKASLQAQQTALIRTALEAAQRDKQLLQVADSAEERAIAASKRKDELASEIHHLRWLVKQVEEAAAASMDRSALLESERDFGRKEILDARRRQAAAEQRVALHLQQKHEAEAELVATRAEMGAQMDELRRKEVRGARGSTAELAHQLEALRHARHCDAEAFDRMRTTARLLAARVVELEGSFGEILRPSAPNAAIARAIESLSDGDGTSITFTMPSAAEGATMALGAFPIGRRISATPPRRASDYRPSIMPTPT</sequence>
<organism evidence="2 3">
    <name type="scientific">Chrysochromulina tobinii</name>
    <dbReference type="NCBI Taxonomy" id="1460289"/>
    <lineage>
        <taxon>Eukaryota</taxon>
        <taxon>Haptista</taxon>
        <taxon>Haptophyta</taxon>
        <taxon>Prymnesiophyceae</taxon>
        <taxon>Prymnesiales</taxon>
        <taxon>Chrysochromulinaceae</taxon>
        <taxon>Chrysochromulina</taxon>
    </lineage>
</organism>
<accession>A0A0M0K6T4</accession>
<dbReference type="AlphaFoldDB" id="A0A0M0K6T4"/>
<name>A0A0M0K6T4_9EUKA</name>
<evidence type="ECO:0000313" key="2">
    <source>
        <dbReference type="EMBL" id="KOO34322.1"/>
    </source>
</evidence>
<gene>
    <name evidence="2" type="ORF">Ctob_007264</name>
</gene>
<dbReference type="EMBL" id="JWZX01001258">
    <property type="protein sequence ID" value="KOO34322.1"/>
    <property type="molecule type" value="Genomic_DNA"/>
</dbReference>
<evidence type="ECO:0000313" key="3">
    <source>
        <dbReference type="Proteomes" id="UP000037460"/>
    </source>
</evidence>
<dbReference type="Proteomes" id="UP000037460">
    <property type="component" value="Unassembled WGS sequence"/>
</dbReference>